<reference evidence="10 11" key="1">
    <citation type="journal article" date="2017" name="PLoS Biol.">
        <title>The sea cucumber genome provides insights into morphological evolution and visceral regeneration.</title>
        <authorList>
            <person name="Zhang X."/>
            <person name="Sun L."/>
            <person name="Yuan J."/>
            <person name="Sun Y."/>
            <person name="Gao Y."/>
            <person name="Zhang L."/>
            <person name="Li S."/>
            <person name="Dai H."/>
            <person name="Hamel J.F."/>
            <person name="Liu C."/>
            <person name="Yu Y."/>
            <person name="Liu S."/>
            <person name="Lin W."/>
            <person name="Guo K."/>
            <person name="Jin S."/>
            <person name="Xu P."/>
            <person name="Storey K.B."/>
            <person name="Huan P."/>
            <person name="Zhang T."/>
            <person name="Zhou Y."/>
            <person name="Zhang J."/>
            <person name="Lin C."/>
            <person name="Li X."/>
            <person name="Xing L."/>
            <person name="Huo D."/>
            <person name="Sun M."/>
            <person name="Wang L."/>
            <person name="Mercier A."/>
            <person name="Li F."/>
            <person name="Yang H."/>
            <person name="Xiang J."/>
        </authorList>
    </citation>
    <scope>NUCLEOTIDE SEQUENCE [LARGE SCALE GENOMIC DNA]</scope>
    <source>
        <strain evidence="10">Shaxun</strain>
        <tissue evidence="10">Muscle</tissue>
    </source>
</reference>
<keyword evidence="6 10" id="KW-0675">Receptor</keyword>
<keyword evidence="4" id="KW-0297">G-protein coupled receptor</keyword>
<evidence type="ECO:0000256" key="8">
    <source>
        <dbReference type="ARBA" id="ARBA00023224"/>
    </source>
</evidence>
<evidence type="ECO:0000256" key="7">
    <source>
        <dbReference type="ARBA" id="ARBA00023180"/>
    </source>
</evidence>
<evidence type="ECO:0000256" key="6">
    <source>
        <dbReference type="ARBA" id="ARBA00023170"/>
    </source>
</evidence>
<keyword evidence="11" id="KW-1185">Reference proteome</keyword>
<dbReference type="STRING" id="307972.A0A2G8KKX4"/>
<dbReference type="EMBL" id="MRZV01000509">
    <property type="protein sequence ID" value="PIK48661.1"/>
    <property type="molecule type" value="Genomic_DNA"/>
</dbReference>
<evidence type="ECO:0000256" key="1">
    <source>
        <dbReference type="ARBA" id="ARBA00004370"/>
    </source>
</evidence>
<dbReference type="PANTHER" id="PTHR10519:SF20">
    <property type="entry name" value="G-PROTEIN COUPLED RECEPTOR 156-RELATED"/>
    <property type="match status" value="1"/>
</dbReference>
<evidence type="ECO:0000256" key="5">
    <source>
        <dbReference type="ARBA" id="ARBA00023136"/>
    </source>
</evidence>
<dbReference type="Proteomes" id="UP000230750">
    <property type="component" value="Unassembled WGS sequence"/>
</dbReference>
<evidence type="ECO:0000256" key="4">
    <source>
        <dbReference type="ARBA" id="ARBA00023040"/>
    </source>
</evidence>
<comment type="caution">
    <text evidence="10">The sequence shown here is derived from an EMBL/GenBank/DDBJ whole genome shotgun (WGS) entry which is preliminary data.</text>
</comment>
<keyword evidence="3" id="KW-1133">Transmembrane helix</keyword>
<keyword evidence="5" id="KW-0472">Membrane</keyword>
<keyword evidence="2" id="KW-0812">Transmembrane</keyword>
<evidence type="ECO:0000256" key="3">
    <source>
        <dbReference type="ARBA" id="ARBA00022989"/>
    </source>
</evidence>
<dbReference type="OrthoDB" id="17569at2759"/>
<proteinExistence type="predicted"/>
<organism evidence="10 11">
    <name type="scientific">Stichopus japonicus</name>
    <name type="common">Sea cucumber</name>
    <dbReference type="NCBI Taxonomy" id="307972"/>
    <lineage>
        <taxon>Eukaryota</taxon>
        <taxon>Metazoa</taxon>
        <taxon>Echinodermata</taxon>
        <taxon>Eleutherozoa</taxon>
        <taxon>Echinozoa</taxon>
        <taxon>Holothuroidea</taxon>
        <taxon>Aspidochirotacea</taxon>
        <taxon>Aspidochirotida</taxon>
        <taxon>Stichopodidae</taxon>
        <taxon>Apostichopus</taxon>
    </lineage>
</organism>
<dbReference type="AlphaFoldDB" id="A0A2G8KKX4"/>
<dbReference type="InterPro" id="IPR028082">
    <property type="entry name" value="Peripla_BP_I"/>
</dbReference>
<dbReference type="PANTHER" id="PTHR10519">
    <property type="entry name" value="GABA-B RECEPTOR"/>
    <property type="match status" value="1"/>
</dbReference>
<dbReference type="SUPFAM" id="SSF53822">
    <property type="entry name" value="Periplasmic binding protein-like I"/>
    <property type="match status" value="1"/>
</dbReference>
<sequence>MEADPARIPLYIGGMFSLSGGWDGSGCLVSAELALDQINNRSDILPDYELKMIWNDTKVLVSAGSPNLSDRSKFPNVFRTVPSSSNIYGDPLIWFMKQYGWTQIGYLSDSDNGFSAVQMEFVERASNMGFTVIADLILDVARNQVENLKARKNHINKSSFICYVNHARIALILKDVG</sequence>
<dbReference type="GO" id="GO:0004965">
    <property type="term" value="F:G protein-coupled GABA receptor activity"/>
    <property type="evidence" value="ECO:0007669"/>
    <property type="project" value="InterPro"/>
</dbReference>
<dbReference type="GO" id="GO:0038039">
    <property type="term" value="C:G protein-coupled receptor heterodimeric complex"/>
    <property type="evidence" value="ECO:0007669"/>
    <property type="project" value="TreeGrafter"/>
</dbReference>
<keyword evidence="8" id="KW-0807">Transducer</keyword>
<evidence type="ECO:0000259" key="9">
    <source>
        <dbReference type="Pfam" id="PF01094"/>
    </source>
</evidence>
<dbReference type="Pfam" id="PF01094">
    <property type="entry name" value="ANF_receptor"/>
    <property type="match status" value="1"/>
</dbReference>
<evidence type="ECO:0000313" key="11">
    <source>
        <dbReference type="Proteomes" id="UP000230750"/>
    </source>
</evidence>
<gene>
    <name evidence="10" type="ORF">BSL78_14473</name>
</gene>
<evidence type="ECO:0000313" key="10">
    <source>
        <dbReference type="EMBL" id="PIK48661.1"/>
    </source>
</evidence>
<dbReference type="InterPro" id="IPR002455">
    <property type="entry name" value="GPCR3_GABA-B"/>
</dbReference>
<comment type="subcellular location">
    <subcellularLocation>
        <location evidence="1">Membrane</location>
    </subcellularLocation>
</comment>
<accession>A0A2G8KKX4</accession>
<keyword evidence="7" id="KW-0325">Glycoprotein</keyword>
<dbReference type="Gene3D" id="3.40.50.2300">
    <property type="match status" value="2"/>
</dbReference>
<dbReference type="InterPro" id="IPR001828">
    <property type="entry name" value="ANF_lig-bd_rcpt"/>
</dbReference>
<dbReference type="GO" id="GO:0007214">
    <property type="term" value="P:gamma-aminobutyric acid signaling pathway"/>
    <property type="evidence" value="ECO:0007669"/>
    <property type="project" value="TreeGrafter"/>
</dbReference>
<name>A0A2G8KKX4_STIJA</name>
<protein>
    <submittedName>
        <fullName evidence="10">Putative gamma-aminobutyric acid type B receptor subunit 1</fullName>
    </submittedName>
</protein>
<feature type="domain" description="Receptor ligand binding region" evidence="9">
    <location>
        <begin position="61"/>
        <end position="174"/>
    </location>
</feature>
<evidence type="ECO:0000256" key="2">
    <source>
        <dbReference type="ARBA" id="ARBA00022692"/>
    </source>
</evidence>